<reference evidence="1" key="2">
    <citation type="journal article" date="2022" name="New Phytol.">
        <title>Evolutionary transition to the ectomycorrhizal habit in the genomes of a hyperdiverse lineage of mushroom-forming fungi.</title>
        <authorList>
            <person name="Looney B."/>
            <person name="Miyauchi S."/>
            <person name="Morin E."/>
            <person name="Drula E."/>
            <person name="Courty P.E."/>
            <person name="Kohler A."/>
            <person name="Kuo A."/>
            <person name="LaButti K."/>
            <person name="Pangilinan J."/>
            <person name="Lipzen A."/>
            <person name="Riley R."/>
            <person name="Andreopoulos W."/>
            <person name="He G."/>
            <person name="Johnson J."/>
            <person name="Nolan M."/>
            <person name="Tritt A."/>
            <person name="Barry K.W."/>
            <person name="Grigoriev I.V."/>
            <person name="Nagy L.G."/>
            <person name="Hibbett D."/>
            <person name="Henrissat B."/>
            <person name="Matheny P.B."/>
            <person name="Labbe J."/>
            <person name="Martin F.M."/>
        </authorList>
    </citation>
    <scope>NUCLEOTIDE SEQUENCE</scope>
    <source>
        <strain evidence="1">FP105234-sp</strain>
    </source>
</reference>
<name>A0ACB8RU19_9AGAM</name>
<protein>
    <submittedName>
        <fullName evidence="1">D-lactaldehyde dehydrogenase</fullName>
    </submittedName>
</protein>
<dbReference type="Proteomes" id="UP000814033">
    <property type="component" value="Unassembled WGS sequence"/>
</dbReference>
<evidence type="ECO:0000313" key="1">
    <source>
        <dbReference type="EMBL" id="KAI0047287.1"/>
    </source>
</evidence>
<evidence type="ECO:0000313" key="2">
    <source>
        <dbReference type="Proteomes" id="UP000814033"/>
    </source>
</evidence>
<proteinExistence type="predicted"/>
<accession>A0ACB8RU19</accession>
<reference evidence="1" key="1">
    <citation type="submission" date="2021-02" db="EMBL/GenBank/DDBJ databases">
        <authorList>
            <consortium name="DOE Joint Genome Institute"/>
            <person name="Ahrendt S."/>
            <person name="Looney B.P."/>
            <person name="Miyauchi S."/>
            <person name="Morin E."/>
            <person name="Drula E."/>
            <person name="Courty P.E."/>
            <person name="Chicoki N."/>
            <person name="Fauchery L."/>
            <person name="Kohler A."/>
            <person name="Kuo A."/>
            <person name="Labutti K."/>
            <person name="Pangilinan J."/>
            <person name="Lipzen A."/>
            <person name="Riley R."/>
            <person name="Andreopoulos W."/>
            <person name="He G."/>
            <person name="Johnson J."/>
            <person name="Barry K.W."/>
            <person name="Grigoriev I.V."/>
            <person name="Nagy L."/>
            <person name="Hibbett D."/>
            <person name="Henrissat B."/>
            <person name="Matheny P.B."/>
            <person name="Labbe J."/>
            <person name="Martin F."/>
        </authorList>
    </citation>
    <scope>NUCLEOTIDE SEQUENCE</scope>
    <source>
        <strain evidence="1">FP105234-sp</strain>
    </source>
</reference>
<gene>
    <name evidence="1" type="ORF">FA95DRAFT_1606197</name>
</gene>
<organism evidence="1 2">
    <name type="scientific">Auriscalpium vulgare</name>
    <dbReference type="NCBI Taxonomy" id="40419"/>
    <lineage>
        <taxon>Eukaryota</taxon>
        <taxon>Fungi</taxon>
        <taxon>Dikarya</taxon>
        <taxon>Basidiomycota</taxon>
        <taxon>Agaricomycotina</taxon>
        <taxon>Agaricomycetes</taxon>
        <taxon>Russulales</taxon>
        <taxon>Auriscalpiaceae</taxon>
        <taxon>Auriscalpium</taxon>
    </lineage>
</organism>
<comment type="caution">
    <text evidence="1">The sequence shown here is derived from an EMBL/GenBank/DDBJ whole genome shotgun (WGS) entry which is preliminary data.</text>
</comment>
<keyword evidence="2" id="KW-1185">Reference proteome</keyword>
<dbReference type="EMBL" id="MU275907">
    <property type="protein sequence ID" value="KAI0047287.1"/>
    <property type="molecule type" value="Genomic_DNA"/>
</dbReference>
<sequence length="348" mass="38019">MPPVSAPAKVLVTGANGYVAAWVVRSLLEKGYNVRGTVRSADKGEHLKQIFAKHGNRFEVAVVEDITKDGAFDDVVKDVDVIEHTASPFHFNAKEPDDLLVPAIHGTVGILESVKRHGSSVKRVVITSSNAAIYTSSDKPVVFDESDWNDPSVQQVEEKGVDTPPDVVYCASKTLAEKSAWKFYNKNKAAISWDLVVLNPPYVFGPLIQEVHSLNELNTSMQEVYDTVVLGKKDDATLQSGNAWVDVRDLGLAHVLAAEQAAAGGKRIIISGGSFFWQEIVDVANSIKPAPVPNLAKGKPGSTIGKPYLYKFKSSSERILGLEYRSLESTLRNALENFEELKELKDSN</sequence>